<keyword evidence="2" id="KW-1185">Reference proteome</keyword>
<proteinExistence type="predicted"/>
<gene>
    <name evidence="1" type="ORF">I4F81_007618</name>
</gene>
<reference evidence="1" key="1">
    <citation type="submission" date="2019-11" db="EMBL/GenBank/DDBJ databases">
        <title>Nori genome reveals adaptations in red seaweeds to the harsh intertidal environment.</title>
        <authorList>
            <person name="Wang D."/>
            <person name="Mao Y."/>
        </authorList>
    </citation>
    <scope>NUCLEOTIDE SEQUENCE</scope>
    <source>
        <tissue evidence="1">Gametophyte</tissue>
    </source>
</reference>
<evidence type="ECO:0000313" key="1">
    <source>
        <dbReference type="EMBL" id="KAK1865083.1"/>
    </source>
</evidence>
<dbReference type="Proteomes" id="UP000798662">
    <property type="component" value="Chromosome 2"/>
</dbReference>
<accession>A0ACC3C5L7</accession>
<organism evidence="1 2">
    <name type="scientific">Pyropia yezoensis</name>
    <name type="common">Susabi-nori</name>
    <name type="synonym">Porphyra yezoensis</name>
    <dbReference type="NCBI Taxonomy" id="2788"/>
    <lineage>
        <taxon>Eukaryota</taxon>
        <taxon>Rhodophyta</taxon>
        <taxon>Bangiophyceae</taxon>
        <taxon>Bangiales</taxon>
        <taxon>Bangiaceae</taxon>
        <taxon>Pyropia</taxon>
    </lineage>
</organism>
<dbReference type="EMBL" id="CM020619">
    <property type="protein sequence ID" value="KAK1865083.1"/>
    <property type="molecule type" value="Genomic_DNA"/>
</dbReference>
<protein>
    <submittedName>
        <fullName evidence="1">Uncharacterized protein</fullName>
    </submittedName>
</protein>
<name>A0ACC3C5L7_PYRYE</name>
<evidence type="ECO:0000313" key="2">
    <source>
        <dbReference type="Proteomes" id="UP000798662"/>
    </source>
</evidence>
<sequence>MKPPIHHLLRDAARASLAEALARVPGPKTLLLDAGLWNGDRSSPRTLDLLVFLLRSGRESAAAAAGAVIADARDRWAMAAAAAASGSGTAAAVAMPPPRAALGSGGGTAFSRGDDAADVGGDAGPPSPPPLAFRALVLVLPAPSATVERVLSAAGVRPVVTIAPLLLGFLPLDTDLGTLDRPGAFRESPLRPVTLIVIDRAVDLVTPLLTQWTYEGLAEEALGMCNATLEVPPGVLSPADAAAVRGEAPAGGAEGMAGGGGVAGAALPPPPPGIGPVLTPAPPLPAGGVAAAAFVRRLLTTEDEVYAGLRDLNYTAAARRLALTAADVRARYAARPDGGSTRGRDRRGVGGHDRDWRDGDSDSDDDVGRGRSGGELARVAAFVRALPALVSSSAAVAAHTAIAGAVSARTFADPAFASWTAAERAALDGSASSRRRPAALGDAAAAGVPLFRLARLLCLVSVTGGGVESEALAGVRAELLAAAGTAALPLLAAAERSRLCVPARRARARHRERRLAAPYSGYTPLSVRLVDAALSAAGWASLPPVSAYTSILPPGHVTLEHRAAAAGEGRAGRTTTSSAAAASPVVPPPDVDTVILGELYMFSEDE</sequence>
<comment type="caution">
    <text evidence="1">The sequence shown here is derived from an EMBL/GenBank/DDBJ whole genome shotgun (WGS) entry which is preliminary data.</text>
</comment>